<evidence type="ECO:0000259" key="1">
    <source>
        <dbReference type="Pfam" id="PF01936"/>
    </source>
</evidence>
<dbReference type="Gene3D" id="3.40.50.1010">
    <property type="entry name" value="5'-nuclease"/>
    <property type="match status" value="1"/>
</dbReference>
<organism evidence="2">
    <name type="scientific">Siphoviridae sp. ctt1f11</name>
    <dbReference type="NCBI Taxonomy" id="2827959"/>
    <lineage>
        <taxon>Viruses</taxon>
        <taxon>Duplodnaviria</taxon>
        <taxon>Heunggongvirae</taxon>
        <taxon>Uroviricota</taxon>
        <taxon>Caudoviricetes</taxon>
    </lineage>
</organism>
<accession>A0A8S5SCT3</accession>
<dbReference type="EMBL" id="BK032573">
    <property type="protein sequence ID" value="DAF48736.1"/>
    <property type="molecule type" value="Genomic_DNA"/>
</dbReference>
<dbReference type="InterPro" id="IPR021139">
    <property type="entry name" value="NYN"/>
</dbReference>
<proteinExistence type="predicted"/>
<dbReference type="GO" id="GO:0004540">
    <property type="term" value="F:RNA nuclease activity"/>
    <property type="evidence" value="ECO:0007669"/>
    <property type="project" value="InterPro"/>
</dbReference>
<protein>
    <submittedName>
        <fullName evidence="2">NicB-like protein</fullName>
    </submittedName>
</protein>
<dbReference type="Pfam" id="PF01936">
    <property type="entry name" value="NYN"/>
    <property type="match status" value="1"/>
</dbReference>
<reference evidence="2" key="1">
    <citation type="journal article" date="2021" name="Proc. Natl. Acad. Sci. U.S.A.">
        <title>A Catalog of Tens of Thousands of Viruses from Human Metagenomes Reveals Hidden Associations with Chronic Diseases.</title>
        <authorList>
            <person name="Tisza M.J."/>
            <person name="Buck C.B."/>
        </authorList>
    </citation>
    <scope>NUCLEOTIDE SEQUENCE</scope>
    <source>
        <strain evidence="2">Ctt1f11</strain>
    </source>
</reference>
<evidence type="ECO:0000313" key="2">
    <source>
        <dbReference type="EMBL" id="DAF48736.1"/>
    </source>
</evidence>
<dbReference type="CDD" id="cd18722">
    <property type="entry name" value="PIN_NicB-like"/>
    <property type="match status" value="1"/>
</dbReference>
<sequence>MNKTAIFVDGGFYRKRAATRWGHKDPKSRANELYAYCMSHIQKVRTNDVYIYSDNKQLHPKDCVGSDRQLYRIFYYDCNPLSKVVYHPYLKKNIDFEKTDTYKWTLEFFSYLKEQRKMCLRKGYLLDSDAAFAIKPNRMKALLQNQITLDDLTEMDFSPSWRQKGVDMKLGIDIASLAYRRQVDQIILIAGDSDFVPAAKVARREGIDVILDPMGMSSIADTLKEHIDGVQTCWVKNNVKKNESQTVEKKSEITEDDEIEE</sequence>
<feature type="domain" description="NYN" evidence="1">
    <location>
        <begin position="109"/>
        <end position="211"/>
    </location>
</feature>
<name>A0A8S5SCT3_9CAUD</name>